<dbReference type="AlphaFoldDB" id="A0A9X9LIC6"/>
<keyword evidence="3" id="KW-1185">Reference proteome</keyword>
<name>A0A9X9LIC6_GULGU</name>
<reference evidence="2 3" key="1">
    <citation type="submission" date="2018-10" db="EMBL/GenBank/DDBJ databases">
        <authorList>
            <person name="Ekblom R."/>
            <person name="Jareborg N."/>
        </authorList>
    </citation>
    <scope>NUCLEOTIDE SEQUENCE [LARGE SCALE GENOMIC DNA]</scope>
    <source>
        <tissue evidence="2">Muscle</tissue>
    </source>
</reference>
<gene>
    <name evidence="2" type="ORF">BN2614_LOCUS5</name>
</gene>
<organism evidence="2 3">
    <name type="scientific">Gulo gulo</name>
    <name type="common">Wolverine</name>
    <name type="synonym">Gluton</name>
    <dbReference type="NCBI Taxonomy" id="48420"/>
    <lineage>
        <taxon>Eukaryota</taxon>
        <taxon>Metazoa</taxon>
        <taxon>Chordata</taxon>
        <taxon>Craniata</taxon>
        <taxon>Vertebrata</taxon>
        <taxon>Euteleostomi</taxon>
        <taxon>Mammalia</taxon>
        <taxon>Eutheria</taxon>
        <taxon>Laurasiatheria</taxon>
        <taxon>Carnivora</taxon>
        <taxon>Caniformia</taxon>
        <taxon>Musteloidea</taxon>
        <taxon>Mustelidae</taxon>
        <taxon>Guloninae</taxon>
        <taxon>Gulo</taxon>
    </lineage>
</organism>
<dbReference type="EMBL" id="CYRY02004212">
    <property type="protein sequence ID" value="VCW68735.1"/>
    <property type="molecule type" value="Genomic_DNA"/>
</dbReference>
<feature type="region of interest" description="Disordered" evidence="1">
    <location>
        <begin position="1"/>
        <end position="68"/>
    </location>
</feature>
<dbReference type="Proteomes" id="UP000269945">
    <property type="component" value="Unassembled WGS sequence"/>
</dbReference>
<evidence type="ECO:0000313" key="2">
    <source>
        <dbReference type="EMBL" id="VCW68735.1"/>
    </source>
</evidence>
<protein>
    <submittedName>
        <fullName evidence="2">Uncharacterized protein</fullName>
    </submittedName>
</protein>
<accession>A0A9X9LIC6</accession>
<evidence type="ECO:0000256" key="1">
    <source>
        <dbReference type="SAM" id="MobiDB-lite"/>
    </source>
</evidence>
<comment type="caution">
    <text evidence="2">The sequence shown here is derived from an EMBL/GenBank/DDBJ whole genome shotgun (WGS) entry which is preliminary data.</text>
</comment>
<evidence type="ECO:0000313" key="3">
    <source>
        <dbReference type="Proteomes" id="UP000269945"/>
    </source>
</evidence>
<feature type="compositionally biased region" description="Basic and acidic residues" evidence="1">
    <location>
        <begin position="57"/>
        <end position="68"/>
    </location>
</feature>
<proteinExistence type="predicted"/>
<sequence length="68" mass="6749">MQPRRPPAGAALSGRRPPRRCLEASAGAGDAAERSGEGGAGAGLRSPPGARGGEAAPRMERGEKGTVL</sequence>